<keyword evidence="5" id="KW-0812">Transmembrane</keyword>
<keyword evidence="7" id="KW-1185">Reference proteome</keyword>
<dbReference type="AlphaFoldDB" id="A0A5J9WF49"/>
<evidence type="ECO:0000256" key="1">
    <source>
        <dbReference type="ARBA" id="ARBA00022741"/>
    </source>
</evidence>
<evidence type="ECO:0000256" key="3">
    <source>
        <dbReference type="ARBA" id="ARBA00023134"/>
    </source>
</evidence>
<feature type="compositionally biased region" description="Low complexity" evidence="4">
    <location>
        <begin position="351"/>
        <end position="360"/>
    </location>
</feature>
<evidence type="ECO:0000256" key="2">
    <source>
        <dbReference type="ARBA" id="ARBA00022917"/>
    </source>
</evidence>
<dbReference type="PANTHER" id="PTHR42854">
    <property type="entry name" value="EUKARYOTIC TRANSLATION INITIATION FACTOR 2 SUBUNIT 3 FAMILY MEMBER"/>
    <property type="match status" value="1"/>
</dbReference>
<dbReference type="GO" id="GO:0005829">
    <property type="term" value="C:cytosol"/>
    <property type="evidence" value="ECO:0007669"/>
    <property type="project" value="TreeGrafter"/>
</dbReference>
<keyword evidence="2" id="KW-0648">Protein biosynthesis</keyword>
<keyword evidence="1" id="KW-0547">Nucleotide-binding</keyword>
<dbReference type="GO" id="GO:0005850">
    <property type="term" value="C:eukaryotic translation initiation factor 2 complex"/>
    <property type="evidence" value="ECO:0007669"/>
    <property type="project" value="TreeGrafter"/>
</dbReference>
<protein>
    <submittedName>
        <fullName evidence="6">Uncharacterized protein</fullName>
    </submittedName>
</protein>
<comment type="caution">
    <text evidence="6">The sequence shown here is derived from an EMBL/GenBank/DDBJ whole genome shotgun (WGS) entry which is preliminary data.</text>
</comment>
<feature type="transmembrane region" description="Helical" evidence="5">
    <location>
        <begin position="777"/>
        <end position="795"/>
    </location>
</feature>
<dbReference type="EMBL" id="RWGY01000004">
    <property type="protein sequence ID" value="TVU46507.1"/>
    <property type="molecule type" value="Genomic_DNA"/>
</dbReference>
<reference evidence="6 7" key="1">
    <citation type="journal article" date="2019" name="Sci. Rep.">
        <title>A high-quality genome of Eragrostis curvula grass provides insights into Poaceae evolution and supports new strategies to enhance forage quality.</title>
        <authorList>
            <person name="Carballo J."/>
            <person name="Santos B.A.C.M."/>
            <person name="Zappacosta D."/>
            <person name="Garbus I."/>
            <person name="Selva J.P."/>
            <person name="Gallo C.A."/>
            <person name="Diaz A."/>
            <person name="Albertini E."/>
            <person name="Caccamo M."/>
            <person name="Echenique V."/>
        </authorList>
    </citation>
    <scope>NUCLEOTIDE SEQUENCE [LARGE SCALE GENOMIC DNA]</scope>
    <source>
        <strain evidence="7">cv. Victoria</strain>
        <tissue evidence="6">Leaf</tissue>
    </source>
</reference>
<keyword evidence="3" id="KW-0342">GTP-binding</keyword>
<dbReference type="GO" id="GO:0005525">
    <property type="term" value="F:GTP binding"/>
    <property type="evidence" value="ECO:0007669"/>
    <property type="project" value="UniProtKB-KW"/>
</dbReference>
<dbReference type="OrthoDB" id="689407at2759"/>
<feature type="transmembrane region" description="Helical" evidence="5">
    <location>
        <begin position="816"/>
        <end position="835"/>
    </location>
</feature>
<accession>A0A5J9WF49</accession>
<gene>
    <name evidence="6" type="ORF">EJB05_06048</name>
</gene>
<feature type="compositionally biased region" description="Low complexity" evidence="4">
    <location>
        <begin position="320"/>
        <end position="329"/>
    </location>
</feature>
<organism evidence="6 7">
    <name type="scientific">Eragrostis curvula</name>
    <name type="common">weeping love grass</name>
    <dbReference type="NCBI Taxonomy" id="38414"/>
    <lineage>
        <taxon>Eukaryota</taxon>
        <taxon>Viridiplantae</taxon>
        <taxon>Streptophyta</taxon>
        <taxon>Embryophyta</taxon>
        <taxon>Tracheophyta</taxon>
        <taxon>Spermatophyta</taxon>
        <taxon>Magnoliopsida</taxon>
        <taxon>Liliopsida</taxon>
        <taxon>Poales</taxon>
        <taxon>Poaceae</taxon>
        <taxon>PACMAD clade</taxon>
        <taxon>Chloridoideae</taxon>
        <taxon>Eragrostideae</taxon>
        <taxon>Eragrostidinae</taxon>
        <taxon>Eragrostis</taxon>
    </lineage>
</organism>
<keyword evidence="5" id="KW-0472">Membrane</keyword>
<proteinExistence type="predicted"/>
<feature type="compositionally biased region" description="Basic and acidic residues" evidence="4">
    <location>
        <begin position="279"/>
        <end position="299"/>
    </location>
</feature>
<name>A0A5J9WF49_9POAL</name>
<dbReference type="InterPro" id="IPR050543">
    <property type="entry name" value="eIF2G"/>
</dbReference>
<evidence type="ECO:0000313" key="7">
    <source>
        <dbReference type="Proteomes" id="UP000324897"/>
    </source>
</evidence>
<dbReference type="GO" id="GO:0000049">
    <property type="term" value="F:tRNA binding"/>
    <property type="evidence" value="ECO:0007669"/>
    <property type="project" value="TreeGrafter"/>
</dbReference>
<sequence length="838" mass="95727">MHKPILCFWTLQAGTIGHVAHGNSTAVKAISGLQGTIAQGAPVVPISAQLKYNIDVICEYIMKKIPIPWRHFTSPPNIIVIHSFDVNKHGSEVNEIRARAACKPGGDHGADDEIGRREGCKPPRPSKLVLFVMQGQVQEIAVDESFSSLYKISQIREYMITLKQRLVILYRNGNFHVIHVVFHKGTLHILQTEVSIQKKFPNAAWKILHDVDGNGLLVTDEFNAINNDDVSKVKELYDEGINRPDQIAKRHADELLASIEKEKEDKAIKAQKKVEAKAIKKEKKDKATKSQRKVEAQEIKKKHPFDGNSSVSNTEHRSTVSEVESIEVIFEPVADRPKEPSAPPDEKAEATEATFEPAADPSKEPSAPPDEKADSTEAVFEPTADPPKEPSAPPDEKSESTEATFEPAADLPQKQSALDSEEERNESWAFKKLLNFLHRFDNDGKCKDYYKHDVELMNRRGDYSLVMLYSHIERSCNELAVHLRDSRVRVDLNGCLAEYLIAQGVEEDKARQAILRMHGIPKGYESFADFARRNNLTECHELYMMVPTLSPSKIGRRAGRRYLKYIIEMHKRGRSWNGQWNENEMKVCHDGSEFIIDAEAKYDASKEAMEADFQRFYELVSPYFEDEVTDPATGEKRRELPSYFTQFEADCKKVPDPDSEPRMLKRFQMFMGCHPAFMDPLAISTFVCNMLTLTTATLDPKKQDMYTPLNVERSMIWRPVNLQHPIPFHKVYNHRPANYESGSGYWFLLKFLRNFLQHVQVSLVLDIDTRSLMIGHYMSYFVSNLILFIVQNLSIDRLFSTAWTHYEESQPTKQLITCYFALLLTYIMNVIGLHFREG</sequence>
<dbReference type="GO" id="GO:0003743">
    <property type="term" value="F:translation initiation factor activity"/>
    <property type="evidence" value="ECO:0007669"/>
    <property type="project" value="TreeGrafter"/>
</dbReference>
<dbReference type="Proteomes" id="UP000324897">
    <property type="component" value="Chromosome 5"/>
</dbReference>
<evidence type="ECO:0000256" key="4">
    <source>
        <dbReference type="SAM" id="MobiDB-lite"/>
    </source>
</evidence>
<evidence type="ECO:0000256" key="5">
    <source>
        <dbReference type="SAM" id="Phobius"/>
    </source>
</evidence>
<dbReference type="PANTHER" id="PTHR42854:SF3">
    <property type="entry name" value="EUKARYOTIC TRANSLATION INITIATION FACTOR 2 SUBUNIT 3-RELATED"/>
    <property type="match status" value="1"/>
</dbReference>
<feature type="region of interest" description="Disordered" evidence="4">
    <location>
        <begin position="279"/>
        <end position="423"/>
    </location>
</feature>
<evidence type="ECO:0000313" key="6">
    <source>
        <dbReference type="EMBL" id="TVU46507.1"/>
    </source>
</evidence>
<keyword evidence="5" id="KW-1133">Transmembrane helix</keyword>
<dbReference type="Gramene" id="TVU46507">
    <property type="protein sequence ID" value="TVU46507"/>
    <property type="gene ID" value="EJB05_06048"/>
</dbReference>
<dbReference type="GO" id="GO:0001731">
    <property type="term" value="P:formation of translation preinitiation complex"/>
    <property type="evidence" value="ECO:0007669"/>
    <property type="project" value="TreeGrafter"/>
</dbReference>
<feature type="compositionally biased region" description="Basic and acidic residues" evidence="4">
    <location>
        <begin position="333"/>
        <end position="350"/>
    </location>
</feature>